<dbReference type="InterPro" id="IPR029032">
    <property type="entry name" value="AhpD-like"/>
</dbReference>
<dbReference type="AlphaFoldDB" id="A0A511D2L9"/>
<evidence type="ECO:0000313" key="1">
    <source>
        <dbReference type="EMBL" id="GEL19010.1"/>
    </source>
</evidence>
<dbReference type="Gene3D" id="1.20.1290.10">
    <property type="entry name" value="AhpD-like"/>
    <property type="match status" value="1"/>
</dbReference>
<organism evidence="1 2">
    <name type="scientific">Pseudonocardia asaccharolytica DSM 44247 = NBRC 16224</name>
    <dbReference type="NCBI Taxonomy" id="1123024"/>
    <lineage>
        <taxon>Bacteria</taxon>
        <taxon>Bacillati</taxon>
        <taxon>Actinomycetota</taxon>
        <taxon>Actinomycetes</taxon>
        <taxon>Pseudonocardiales</taxon>
        <taxon>Pseudonocardiaceae</taxon>
        <taxon>Pseudonocardia</taxon>
    </lineage>
</organism>
<protein>
    <recommendedName>
        <fullName evidence="3">Carboxymuconolactone decarboxylase-like domain-containing protein</fullName>
    </recommendedName>
</protein>
<accession>A0A511D2L9</accession>
<dbReference type="EMBL" id="BJVI01000029">
    <property type="protein sequence ID" value="GEL19010.1"/>
    <property type="molecule type" value="Genomic_DNA"/>
</dbReference>
<comment type="caution">
    <text evidence="1">The sequence shown here is derived from an EMBL/GenBank/DDBJ whole genome shotgun (WGS) entry which is preliminary data.</text>
</comment>
<reference evidence="1 2" key="1">
    <citation type="submission" date="2019-07" db="EMBL/GenBank/DDBJ databases">
        <title>Whole genome shotgun sequence of Pseudonocardia asaccharolytica NBRC 16224.</title>
        <authorList>
            <person name="Hosoyama A."/>
            <person name="Uohara A."/>
            <person name="Ohji S."/>
            <person name="Ichikawa N."/>
        </authorList>
    </citation>
    <scope>NUCLEOTIDE SEQUENCE [LARGE SCALE GENOMIC DNA]</scope>
    <source>
        <strain evidence="1 2">NBRC 16224</strain>
    </source>
</reference>
<evidence type="ECO:0008006" key="3">
    <source>
        <dbReference type="Google" id="ProtNLM"/>
    </source>
</evidence>
<dbReference type="SUPFAM" id="SSF69118">
    <property type="entry name" value="AhpD-like"/>
    <property type="match status" value="1"/>
</dbReference>
<name>A0A511D2L9_9PSEU</name>
<dbReference type="STRING" id="1123024.GCA_000423625_01932"/>
<dbReference type="RefSeq" id="WP_211223880.1">
    <property type="nucleotide sequence ID" value="NZ_AUII01000006.1"/>
</dbReference>
<dbReference type="Proteomes" id="UP000321328">
    <property type="component" value="Unassembled WGS sequence"/>
</dbReference>
<keyword evidence="2" id="KW-1185">Reference proteome</keyword>
<dbReference type="NCBIfam" id="TIGR00778">
    <property type="entry name" value="ahpD_dom"/>
    <property type="match status" value="1"/>
</dbReference>
<dbReference type="GO" id="GO:0051920">
    <property type="term" value="F:peroxiredoxin activity"/>
    <property type="evidence" value="ECO:0007669"/>
    <property type="project" value="InterPro"/>
</dbReference>
<sequence>MQVIGNPGVDKEDFEFWSLAVSTIGGCGVCLESHEKVLWGAGRIGRPSTRRCGSRRVVNAAAVTLESESALATV</sequence>
<proteinExistence type="predicted"/>
<dbReference type="InterPro" id="IPR004675">
    <property type="entry name" value="AhpD_core"/>
</dbReference>
<evidence type="ECO:0000313" key="2">
    <source>
        <dbReference type="Proteomes" id="UP000321328"/>
    </source>
</evidence>
<gene>
    <name evidence="1" type="ORF">PA7_28470</name>
</gene>